<dbReference type="Proteomes" id="UP000221165">
    <property type="component" value="Unassembled WGS sequence"/>
</dbReference>
<organism evidence="1 2">
    <name type="scientific">Cystoisospora suis</name>
    <dbReference type="NCBI Taxonomy" id="483139"/>
    <lineage>
        <taxon>Eukaryota</taxon>
        <taxon>Sar</taxon>
        <taxon>Alveolata</taxon>
        <taxon>Apicomplexa</taxon>
        <taxon>Conoidasida</taxon>
        <taxon>Coccidia</taxon>
        <taxon>Eucoccidiorida</taxon>
        <taxon>Eimeriorina</taxon>
        <taxon>Sarcocystidae</taxon>
        <taxon>Cystoisospora</taxon>
    </lineage>
</organism>
<sequence length="165" mass="19012">REGENRGWLNRKHWASSQLPPRGSTRSHYERKRVFGYRADHRVAEETEALASGRRGSRNVNTHIRVVLFSDIVGPAELQPCVRRPGRRYSEQWCKGRHPHCVRWRPTGDDFKTESMPSPVARAPWREWSVMCAVPVSRRAHGRSSPLTLGPQPYAPRDTYEGIDC</sequence>
<name>A0A2C6K7M0_9APIC</name>
<dbReference type="GeneID" id="94428588"/>
<keyword evidence="2" id="KW-1185">Reference proteome</keyword>
<accession>A0A2C6K7M0</accession>
<gene>
    <name evidence="1" type="ORF">CSUI_005199</name>
</gene>
<comment type="caution">
    <text evidence="1">The sequence shown here is derived from an EMBL/GenBank/DDBJ whole genome shotgun (WGS) entry which is preliminary data.</text>
</comment>
<dbReference type="AlphaFoldDB" id="A0A2C6K7M0"/>
<reference evidence="1 2" key="1">
    <citation type="journal article" date="2017" name="Int. J. Parasitol.">
        <title>The genome of the protozoan parasite Cystoisospora suis and a reverse vaccinology approach to identify vaccine candidates.</title>
        <authorList>
            <person name="Palmieri N."/>
            <person name="Shrestha A."/>
            <person name="Ruttkowski B."/>
            <person name="Beck T."/>
            <person name="Vogl C."/>
            <person name="Tomley F."/>
            <person name="Blake D.P."/>
            <person name="Joachim A."/>
        </authorList>
    </citation>
    <scope>NUCLEOTIDE SEQUENCE [LARGE SCALE GENOMIC DNA]</scope>
    <source>
        <strain evidence="1 2">Wien I</strain>
    </source>
</reference>
<evidence type="ECO:0000313" key="1">
    <source>
        <dbReference type="EMBL" id="PHJ20961.1"/>
    </source>
</evidence>
<protein>
    <submittedName>
        <fullName evidence="1">Uncharacterized protein</fullName>
    </submittedName>
</protein>
<dbReference type="EMBL" id="MIGC01002514">
    <property type="protein sequence ID" value="PHJ20961.1"/>
    <property type="molecule type" value="Genomic_DNA"/>
</dbReference>
<dbReference type="RefSeq" id="XP_067922646.1">
    <property type="nucleotide sequence ID" value="XM_068065377.1"/>
</dbReference>
<dbReference type="VEuPathDB" id="ToxoDB:CSUI_005199"/>
<proteinExistence type="predicted"/>
<evidence type="ECO:0000313" key="2">
    <source>
        <dbReference type="Proteomes" id="UP000221165"/>
    </source>
</evidence>
<feature type="non-terminal residue" evidence="1">
    <location>
        <position position="1"/>
    </location>
</feature>